<evidence type="ECO:0000313" key="3">
    <source>
        <dbReference type="Proteomes" id="UP000027222"/>
    </source>
</evidence>
<dbReference type="Proteomes" id="UP000027222">
    <property type="component" value="Unassembled WGS sequence"/>
</dbReference>
<protein>
    <submittedName>
        <fullName evidence="2">Uncharacterized protein</fullName>
    </submittedName>
</protein>
<accession>A0A067SEX9</accession>
<dbReference type="HOGENOM" id="CLU_1992828_0_0_1"/>
<keyword evidence="1" id="KW-0732">Signal</keyword>
<feature type="chain" id="PRO_5001648376" evidence="1">
    <location>
        <begin position="26"/>
        <end position="125"/>
    </location>
</feature>
<feature type="signal peptide" evidence="1">
    <location>
        <begin position="1"/>
        <end position="25"/>
    </location>
</feature>
<reference evidence="3" key="1">
    <citation type="journal article" date="2014" name="Proc. Natl. Acad. Sci. U.S.A.">
        <title>Extensive sampling of basidiomycete genomes demonstrates inadequacy of the white-rot/brown-rot paradigm for wood decay fungi.</title>
        <authorList>
            <person name="Riley R."/>
            <person name="Salamov A.A."/>
            <person name="Brown D.W."/>
            <person name="Nagy L.G."/>
            <person name="Floudas D."/>
            <person name="Held B.W."/>
            <person name="Levasseur A."/>
            <person name="Lombard V."/>
            <person name="Morin E."/>
            <person name="Otillar R."/>
            <person name="Lindquist E.A."/>
            <person name="Sun H."/>
            <person name="LaButti K.M."/>
            <person name="Schmutz J."/>
            <person name="Jabbour D."/>
            <person name="Luo H."/>
            <person name="Baker S.E."/>
            <person name="Pisabarro A.G."/>
            <person name="Walton J.D."/>
            <person name="Blanchette R.A."/>
            <person name="Henrissat B."/>
            <person name="Martin F."/>
            <person name="Cullen D."/>
            <person name="Hibbett D.S."/>
            <person name="Grigoriev I.V."/>
        </authorList>
    </citation>
    <scope>NUCLEOTIDE SEQUENCE [LARGE SCALE GENOMIC DNA]</scope>
    <source>
        <strain evidence="3">CBS 339.88</strain>
    </source>
</reference>
<dbReference type="AlphaFoldDB" id="A0A067SEX9"/>
<evidence type="ECO:0000313" key="2">
    <source>
        <dbReference type="EMBL" id="KDR65333.1"/>
    </source>
</evidence>
<name>A0A067SEX9_GALM3</name>
<sequence>MTSSIRIRRVIFWNLVLHINYTVNSEEDGDGGHQYLQFLLTSKPPTPNPGQSSSLKMRKSGYRYVRLIQPASSPNSKGGIYPCATRSVQAGIPDFCDSIQAPRTISAGLVINRMSIKLISRRTCH</sequence>
<organism evidence="2 3">
    <name type="scientific">Galerina marginata (strain CBS 339.88)</name>
    <dbReference type="NCBI Taxonomy" id="685588"/>
    <lineage>
        <taxon>Eukaryota</taxon>
        <taxon>Fungi</taxon>
        <taxon>Dikarya</taxon>
        <taxon>Basidiomycota</taxon>
        <taxon>Agaricomycotina</taxon>
        <taxon>Agaricomycetes</taxon>
        <taxon>Agaricomycetidae</taxon>
        <taxon>Agaricales</taxon>
        <taxon>Agaricineae</taxon>
        <taxon>Strophariaceae</taxon>
        <taxon>Galerina</taxon>
    </lineage>
</organism>
<dbReference type="EMBL" id="KL142456">
    <property type="protein sequence ID" value="KDR65333.1"/>
    <property type="molecule type" value="Genomic_DNA"/>
</dbReference>
<proteinExistence type="predicted"/>
<keyword evidence="3" id="KW-1185">Reference proteome</keyword>
<evidence type="ECO:0000256" key="1">
    <source>
        <dbReference type="SAM" id="SignalP"/>
    </source>
</evidence>
<gene>
    <name evidence="2" type="ORF">GALMADRAFT_260278</name>
</gene>